<evidence type="ECO:0000256" key="6">
    <source>
        <dbReference type="ARBA" id="ARBA00023170"/>
    </source>
</evidence>
<evidence type="ECO:0000256" key="9">
    <source>
        <dbReference type="SAM" id="Phobius"/>
    </source>
</evidence>
<sequence length="409" mass="46377">MTMNSTEEDERLIELNSAYARALLPVTILLGFISVMGLIGNLIVVAIFSKSREYSKDNFRVFVLFLAAIDMMGCAFLVPAEIIKHAHYFSFENAAACKLKCFFNVLGCTVSTFILILISVDRFRRVCQPLRKQIGVSSACKLCAILCIIAVIISIPAPVFCGVRSDIIEDVLGGNTTVFLCSTETIYQSNIWQKIYALFLLCLLGIFSLFCVVIYFLIGREIWKNSNFSHSTCLSRCKSNSDILPIQVHLNPGYDINNGFIGEEEGKSLARETSTQIYRSRTASNASSTTEEINRVIVSTRNVSKGALSMVSNVTKKTPCCFKYRKTLIWFLVTLVFILTYIIYCRLQIERMKLTKMSPERLAVFSLFERLYFINNMANPIIYACLYNKFRRSCKIYLTTMITHVCRAR</sequence>
<evidence type="ECO:0000313" key="12">
    <source>
        <dbReference type="Proteomes" id="UP001195483"/>
    </source>
</evidence>
<evidence type="ECO:0000256" key="1">
    <source>
        <dbReference type="ARBA" id="ARBA00004141"/>
    </source>
</evidence>
<dbReference type="AlphaFoldDB" id="A0AAE0WDI1"/>
<feature type="domain" description="G-protein coupled receptors family 1 profile" evidence="10">
    <location>
        <begin position="40"/>
        <end position="383"/>
    </location>
</feature>
<name>A0AAE0WDI1_9BIVA</name>
<keyword evidence="5 9" id="KW-0472">Membrane</keyword>
<keyword evidence="7 8" id="KW-0807">Transducer</keyword>
<proteinExistence type="inferred from homology"/>
<feature type="transmembrane region" description="Helical" evidence="9">
    <location>
        <begin position="327"/>
        <end position="344"/>
    </location>
</feature>
<dbReference type="Gene3D" id="1.20.1070.10">
    <property type="entry name" value="Rhodopsin 7-helix transmembrane proteins"/>
    <property type="match status" value="1"/>
</dbReference>
<evidence type="ECO:0000313" key="11">
    <source>
        <dbReference type="EMBL" id="KAK3609587.1"/>
    </source>
</evidence>
<accession>A0AAE0WDI1</accession>
<reference evidence="11" key="3">
    <citation type="submission" date="2023-05" db="EMBL/GenBank/DDBJ databases">
        <authorList>
            <person name="Smith C.H."/>
        </authorList>
    </citation>
    <scope>NUCLEOTIDE SEQUENCE</scope>
    <source>
        <strain evidence="11">CHS0354</strain>
        <tissue evidence="11">Mantle</tissue>
    </source>
</reference>
<reference evidence="11" key="2">
    <citation type="journal article" date="2021" name="Genome Biol. Evol.">
        <title>Developing a high-quality reference genome for a parasitic bivalve with doubly uniparental inheritance (Bivalvia: Unionida).</title>
        <authorList>
            <person name="Smith C.H."/>
        </authorList>
    </citation>
    <scope>NUCLEOTIDE SEQUENCE</scope>
    <source>
        <strain evidence="11">CHS0354</strain>
        <tissue evidence="11">Mantle</tissue>
    </source>
</reference>
<dbReference type="CDD" id="cd00637">
    <property type="entry name" value="7tm_classA_rhodopsin-like"/>
    <property type="match status" value="1"/>
</dbReference>
<feature type="transmembrane region" description="Helical" evidence="9">
    <location>
        <begin position="195"/>
        <end position="218"/>
    </location>
</feature>
<evidence type="ECO:0000256" key="8">
    <source>
        <dbReference type="RuleBase" id="RU000688"/>
    </source>
</evidence>
<keyword evidence="4 8" id="KW-0297">G-protein coupled receptor</keyword>
<reference evidence="11" key="1">
    <citation type="journal article" date="2021" name="Genome Biol. Evol.">
        <title>A High-Quality Reference Genome for a Parasitic Bivalve with Doubly Uniparental Inheritance (Bivalvia: Unionida).</title>
        <authorList>
            <person name="Smith C.H."/>
        </authorList>
    </citation>
    <scope>NUCLEOTIDE SEQUENCE</scope>
    <source>
        <strain evidence="11">CHS0354</strain>
    </source>
</reference>
<feature type="transmembrane region" description="Helical" evidence="9">
    <location>
        <begin position="102"/>
        <end position="121"/>
    </location>
</feature>
<keyword evidence="2 8" id="KW-0812">Transmembrane</keyword>
<dbReference type="EMBL" id="JAEAOA010002242">
    <property type="protein sequence ID" value="KAK3609587.1"/>
    <property type="molecule type" value="Genomic_DNA"/>
</dbReference>
<comment type="caution">
    <text evidence="11">The sequence shown here is derived from an EMBL/GenBank/DDBJ whole genome shotgun (WGS) entry which is preliminary data.</text>
</comment>
<keyword evidence="6 8" id="KW-0675">Receptor</keyword>
<evidence type="ECO:0000256" key="7">
    <source>
        <dbReference type="ARBA" id="ARBA00023224"/>
    </source>
</evidence>
<dbReference type="Proteomes" id="UP001195483">
    <property type="component" value="Unassembled WGS sequence"/>
</dbReference>
<dbReference type="InterPro" id="IPR000276">
    <property type="entry name" value="GPCR_Rhodpsn"/>
</dbReference>
<dbReference type="Pfam" id="PF00001">
    <property type="entry name" value="7tm_1"/>
    <property type="match status" value="1"/>
</dbReference>
<keyword evidence="3 9" id="KW-1133">Transmembrane helix</keyword>
<dbReference type="InterPro" id="IPR017452">
    <property type="entry name" value="GPCR_Rhodpsn_7TM"/>
</dbReference>
<evidence type="ECO:0000256" key="3">
    <source>
        <dbReference type="ARBA" id="ARBA00022989"/>
    </source>
</evidence>
<comment type="similarity">
    <text evidence="8">Belongs to the G-protein coupled receptor 1 family.</text>
</comment>
<evidence type="ECO:0000256" key="2">
    <source>
        <dbReference type="ARBA" id="ARBA00022692"/>
    </source>
</evidence>
<feature type="transmembrane region" description="Helical" evidence="9">
    <location>
        <begin position="22"/>
        <end position="49"/>
    </location>
</feature>
<dbReference type="PROSITE" id="PS50262">
    <property type="entry name" value="G_PROTEIN_RECEP_F1_2"/>
    <property type="match status" value="1"/>
</dbReference>
<comment type="subcellular location">
    <subcellularLocation>
        <location evidence="1">Membrane</location>
        <topology evidence="1">Multi-pass membrane protein</topology>
    </subcellularLocation>
</comment>
<dbReference type="GO" id="GO:0016020">
    <property type="term" value="C:membrane"/>
    <property type="evidence" value="ECO:0007669"/>
    <property type="project" value="UniProtKB-SubCell"/>
</dbReference>
<dbReference type="SUPFAM" id="SSF81321">
    <property type="entry name" value="Family A G protein-coupled receptor-like"/>
    <property type="match status" value="1"/>
</dbReference>
<evidence type="ECO:0000259" key="10">
    <source>
        <dbReference type="PROSITE" id="PS50262"/>
    </source>
</evidence>
<dbReference type="PANTHER" id="PTHR24238:SF47">
    <property type="entry name" value="ECDYSTEROIDS_DOPAMINE RECEPTOR-RELATED"/>
    <property type="match status" value="1"/>
</dbReference>
<feature type="transmembrane region" description="Helical" evidence="9">
    <location>
        <begin position="364"/>
        <end position="386"/>
    </location>
</feature>
<feature type="transmembrane region" description="Helical" evidence="9">
    <location>
        <begin position="142"/>
        <end position="160"/>
    </location>
</feature>
<dbReference type="PRINTS" id="PR00237">
    <property type="entry name" value="GPCRRHODOPSN"/>
</dbReference>
<dbReference type="PANTHER" id="PTHR24238">
    <property type="entry name" value="G-PROTEIN COUPLED RECEPTOR"/>
    <property type="match status" value="1"/>
</dbReference>
<dbReference type="GO" id="GO:0004930">
    <property type="term" value="F:G protein-coupled receptor activity"/>
    <property type="evidence" value="ECO:0007669"/>
    <property type="project" value="UniProtKB-KW"/>
</dbReference>
<gene>
    <name evidence="11" type="ORF">CHS0354_038584</name>
</gene>
<evidence type="ECO:0000256" key="5">
    <source>
        <dbReference type="ARBA" id="ARBA00023136"/>
    </source>
</evidence>
<dbReference type="PROSITE" id="PS00237">
    <property type="entry name" value="G_PROTEIN_RECEP_F1_1"/>
    <property type="match status" value="1"/>
</dbReference>
<protein>
    <recommendedName>
        <fullName evidence="10">G-protein coupled receptors family 1 profile domain-containing protein</fullName>
    </recommendedName>
</protein>
<evidence type="ECO:0000256" key="4">
    <source>
        <dbReference type="ARBA" id="ARBA00023040"/>
    </source>
</evidence>
<keyword evidence="12" id="KW-1185">Reference proteome</keyword>
<feature type="transmembrane region" description="Helical" evidence="9">
    <location>
        <begin position="61"/>
        <end position="82"/>
    </location>
</feature>
<organism evidence="11 12">
    <name type="scientific">Potamilus streckersoni</name>
    <dbReference type="NCBI Taxonomy" id="2493646"/>
    <lineage>
        <taxon>Eukaryota</taxon>
        <taxon>Metazoa</taxon>
        <taxon>Spiralia</taxon>
        <taxon>Lophotrochozoa</taxon>
        <taxon>Mollusca</taxon>
        <taxon>Bivalvia</taxon>
        <taxon>Autobranchia</taxon>
        <taxon>Heteroconchia</taxon>
        <taxon>Palaeoheterodonta</taxon>
        <taxon>Unionida</taxon>
        <taxon>Unionoidea</taxon>
        <taxon>Unionidae</taxon>
        <taxon>Ambleminae</taxon>
        <taxon>Lampsilini</taxon>
        <taxon>Potamilus</taxon>
    </lineage>
</organism>